<feature type="transmembrane region" description="Helical" evidence="5">
    <location>
        <begin position="108"/>
        <end position="126"/>
    </location>
</feature>
<proteinExistence type="predicted"/>
<dbReference type="RefSeq" id="WP_006952863.1">
    <property type="nucleotide sequence ID" value="NZ_JH594522.1"/>
</dbReference>
<evidence type="ECO:0000256" key="1">
    <source>
        <dbReference type="ARBA" id="ARBA00004141"/>
    </source>
</evidence>
<comment type="subcellular location">
    <subcellularLocation>
        <location evidence="1">Membrane</location>
        <topology evidence="1">Multi-pass membrane protein</topology>
    </subcellularLocation>
</comment>
<dbReference type="GO" id="GO:0016020">
    <property type="term" value="C:membrane"/>
    <property type="evidence" value="ECO:0007669"/>
    <property type="project" value="UniProtKB-SubCell"/>
</dbReference>
<dbReference type="STRING" id="883158.HMPREF9140_01393"/>
<evidence type="ECO:0000256" key="3">
    <source>
        <dbReference type="ARBA" id="ARBA00022989"/>
    </source>
</evidence>
<dbReference type="PANTHER" id="PTHR38480:SF1">
    <property type="entry name" value="SLR0254 PROTEIN"/>
    <property type="match status" value="1"/>
</dbReference>
<evidence type="ECO:0000256" key="5">
    <source>
        <dbReference type="SAM" id="Phobius"/>
    </source>
</evidence>
<dbReference type="PANTHER" id="PTHR38480">
    <property type="entry name" value="SLR0254 PROTEIN"/>
    <property type="match status" value="1"/>
</dbReference>
<evidence type="ECO:0000313" key="8">
    <source>
        <dbReference type="Proteomes" id="UP000016023"/>
    </source>
</evidence>
<evidence type="ECO:0000313" key="7">
    <source>
        <dbReference type="EMBL" id="EHO69519.1"/>
    </source>
</evidence>
<keyword evidence="2 5" id="KW-0812">Transmembrane</keyword>
<gene>
    <name evidence="7" type="ORF">HMPREF9140_01393</name>
</gene>
<name>H1Q3A5_9BACT</name>
<keyword evidence="3 5" id="KW-1133">Transmembrane helix</keyword>
<sequence length="239" mass="27396">MSESNIITGQYVRISQTPAGLGSRIVATIIDIFVIFFYLEGLSLLLGITKIDIGLLGMFLLFYLPTIFYSFLFEVFNNGRSPGKMIMKTRVVKKDGSTPGLGEYFMRWLLQLVDIGFGFIGILVIVTTKNSQRLGDLAAGTMVIQVNNYRKIQVSLDEFTYLERNYRPVYAAAERLTLNQVDVIRRTVDSDYGDERERRIETLSTKIHSMFDIPNDGIPHEKFLYTLMRDYQHYALELV</sequence>
<evidence type="ECO:0000256" key="4">
    <source>
        <dbReference type="ARBA" id="ARBA00023136"/>
    </source>
</evidence>
<dbReference type="AlphaFoldDB" id="H1Q3A5"/>
<evidence type="ECO:0000259" key="6">
    <source>
        <dbReference type="Pfam" id="PF06271"/>
    </source>
</evidence>
<feature type="transmembrane region" description="Helical" evidence="5">
    <location>
        <begin position="25"/>
        <end position="46"/>
    </location>
</feature>
<dbReference type="EMBL" id="AGWK01000037">
    <property type="protein sequence ID" value="EHO69519.1"/>
    <property type="molecule type" value="Genomic_DNA"/>
</dbReference>
<feature type="transmembrane region" description="Helical" evidence="5">
    <location>
        <begin position="53"/>
        <end position="72"/>
    </location>
</feature>
<reference evidence="7 8" key="1">
    <citation type="submission" date="2011-12" db="EMBL/GenBank/DDBJ databases">
        <title>The Genome Sequence of Prevotella micans F0438.</title>
        <authorList>
            <consortium name="The Broad Institute Genome Sequencing Platform"/>
            <person name="Earl A."/>
            <person name="Ward D."/>
            <person name="Feldgarden M."/>
            <person name="Gevers D."/>
            <person name="Izard J."/>
            <person name="Baranova O.V."/>
            <person name="Blanton J.M."/>
            <person name="Wade W.G."/>
            <person name="Dewhirst F.E."/>
            <person name="Young S.K."/>
            <person name="Zeng Q."/>
            <person name="Gargeya S."/>
            <person name="Fitzgerald M."/>
            <person name="Haas B."/>
            <person name="Abouelleil A."/>
            <person name="Alvarado L."/>
            <person name="Arachchi H.M."/>
            <person name="Berlin A."/>
            <person name="Chapman S.B."/>
            <person name="Gearin G."/>
            <person name="Goldberg J."/>
            <person name="Griggs A."/>
            <person name="Gujja S."/>
            <person name="Hansen M."/>
            <person name="Heiman D."/>
            <person name="Howarth C."/>
            <person name="Larimer J."/>
            <person name="Lui A."/>
            <person name="MacDonald P.J.P."/>
            <person name="McCowen C."/>
            <person name="Montmayeur A."/>
            <person name="Murphy C."/>
            <person name="Neiman D."/>
            <person name="Pearson M."/>
            <person name="Priest M."/>
            <person name="Roberts A."/>
            <person name="Saif S."/>
            <person name="Shea T."/>
            <person name="Sisk P."/>
            <person name="Stolte C."/>
            <person name="Sykes S."/>
            <person name="Wortman J."/>
            <person name="Nusbaum C."/>
            <person name="Birren B."/>
        </authorList>
    </citation>
    <scope>NUCLEOTIDE SEQUENCE [LARGE SCALE GENOMIC DNA]</scope>
    <source>
        <strain evidence="7 8">F0438</strain>
    </source>
</reference>
<protein>
    <recommendedName>
        <fullName evidence="6">RDD domain-containing protein</fullName>
    </recommendedName>
</protein>
<comment type="caution">
    <text evidence="7">The sequence shown here is derived from an EMBL/GenBank/DDBJ whole genome shotgun (WGS) entry which is preliminary data.</text>
</comment>
<evidence type="ECO:0000256" key="2">
    <source>
        <dbReference type="ARBA" id="ARBA00022692"/>
    </source>
</evidence>
<organism evidence="7 8">
    <name type="scientific">Prevotella micans F0438</name>
    <dbReference type="NCBI Taxonomy" id="883158"/>
    <lineage>
        <taxon>Bacteria</taxon>
        <taxon>Pseudomonadati</taxon>
        <taxon>Bacteroidota</taxon>
        <taxon>Bacteroidia</taxon>
        <taxon>Bacteroidales</taxon>
        <taxon>Prevotellaceae</taxon>
        <taxon>Prevotella</taxon>
    </lineage>
</organism>
<dbReference type="Proteomes" id="UP000016023">
    <property type="component" value="Unassembled WGS sequence"/>
</dbReference>
<dbReference type="PATRIC" id="fig|883158.3.peg.1387"/>
<dbReference type="HOGENOM" id="CLU_054176_2_0_10"/>
<dbReference type="Pfam" id="PF06271">
    <property type="entry name" value="RDD"/>
    <property type="match status" value="1"/>
</dbReference>
<dbReference type="InterPro" id="IPR010432">
    <property type="entry name" value="RDD"/>
</dbReference>
<keyword evidence="4 5" id="KW-0472">Membrane</keyword>
<dbReference type="eggNOG" id="COG1714">
    <property type="taxonomic scope" value="Bacteria"/>
</dbReference>
<keyword evidence="8" id="KW-1185">Reference proteome</keyword>
<feature type="domain" description="RDD" evidence="6">
    <location>
        <begin position="19"/>
        <end position="140"/>
    </location>
</feature>
<accession>H1Q3A5</accession>